<dbReference type="GO" id="GO:0006574">
    <property type="term" value="P:L-valine catabolic process"/>
    <property type="evidence" value="ECO:0007669"/>
    <property type="project" value="UniProtKB-UniRule"/>
</dbReference>
<dbReference type="OrthoDB" id="16820at2759"/>
<keyword evidence="1 2" id="KW-0378">Hydrolase</keyword>
<comment type="catalytic activity">
    <reaction evidence="2">
        <text>3-hydroxy-2-methylpropanoyl-CoA + H2O = 3-hydroxy-2-methylpropanoate + CoA + H(+)</text>
        <dbReference type="Rhea" id="RHEA:20888"/>
        <dbReference type="ChEBI" id="CHEBI:11805"/>
        <dbReference type="ChEBI" id="CHEBI:15377"/>
        <dbReference type="ChEBI" id="CHEBI:15378"/>
        <dbReference type="ChEBI" id="CHEBI:57287"/>
        <dbReference type="ChEBI" id="CHEBI:57340"/>
        <dbReference type="EC" id="3.1.2.4"/>
    </reaction>
</comment>
<evidence type="ECO:0000259" key="3">
    <source>
        <dbReference type="Pfam" id="PF16113"/>
    </source>
</evidence>
<proteinExistence type="inferred from homology"/>
<dbReference type="InterPro" id="IPR045004">
    <property type="entry name" value="ECH_dom"/>
</dbReference>
<comment type="function">
    <text evidence="2">Hydrolyzes 3-hydroxyisobutyryl-CoA (HIBYL-CoA), a saline catabolite. Has high activity toward isobutyryl-CoA. Could be an isobutyryl-CoA dehydrogenase that functions in valine catabolism.</text>
</comment>
<dbReference type="PANTHER" id="PTHR43176:SF3">
    <property type="entry name" value="3-HYDROXYISOBUTYRYL-COA HYDROLASE, MITOCHONDRIAL"/>
    <property type="match status" value="1"/>
</dbReference>
<evidence type="ECO:0000313" key="5">
    <source>
        <dbReference type="Proteomes" id="UP000737018"/>
    </source>
</evidence>
<gene>
    <name evidence="4" type="ORF">CMV_007630</name>
</gene>
<keyword evidence="5" id="KW-1185">Reference proteome</keyword>
<evidence type="ECO:0000256" key="2">
    <source>
        <dbReference type="RuleBase" id="RU369070"/>
    </source>
</evidence>
<feature type="domain" description="Enoyl-CoA hydratase/isomerase" evidence="3">
    <location>
        <begin position="2"/>
        <end position="67"/>
    </location>
</feature>
<comment type="caution">
    <text evidence="4">The sequence shown here is derived from an EMBL/GenBank/DDBJ whole genome shotgun (WGS) entry which is preliminary data.</text>
</comment>
<dbReference type="PANTHER" id="PTHR43176">
    <property type="entry name" value="3-HYDROXYISOBUTYRYL-COA HYDROLASE-RELATED"/>
    <property type="match status" value="1"/>
</dbReference>
<evidence type="ECO:0000313" key="4">
    <source>
        <dbReference type="EMBL" id="KAF3968474.1"/>
    </source>
</evidence>
<sequence length="94" mass="10907">MIRQGRLQGVGQCLVREYRIACHVMQGKLSKDLFEGFRAILLDKDRNPKWEPSKLELVSDDMVDSYFSMMDDEDWEDLKLPARSNLPAYAIAKL</sequence>
<dbReference type="Pfam" id="PF16113">
    <property type="entry name" value="ECH_2"/>
    <property type="match status" value="1"/>
</dbReference>
<dbReference type="Proteomes" id="UP000737018">
    <property type="component" value="Unassembled WGS sequence"/>
</dbReference>
<organism evidence="4 5">
    <name type="scientific">Castanea mollissima</name>
    <name type="common">Chinese chestnut</name>
    <dbReference type="NCBI Taxonomy" id="60419"/>
    <lineage>
        <taxon>Eukaryota</taxon>
        <taxon>Viridiplantae</taxon>
        <taxon>Streptophyta</taxon>
        <taxon>Embryophyta</taxon>
        <taxon>Tracheophyta</taxon>
        <taxon>Spermatophyta</taxon>
        <taxon>Magnoliopsida</taxon>
        <taxon>eudicotyledons</taxon>
        <taxon>Gunneridae</taxon>
        <taxon>Pentapetalae</taxon>
        <taxon>rosids</taxon>
        <taxon>fabids</taxon>
        <taxon>Fagales</taxon>
        <taxon>Fagaceae</taxon>
        <taxon>Castanea</taxon>
    </lineage>
</organism>
<dbReference type="Gene3D" id="3.90.226.10">
    <property type="entry name" value="2-enoyl-CoA Hydratase, Chain A, domain 1"/>
    <property type="match status" value="1"/>
</dbReference>
<dbReference type="InterPro" id="IPR032259">
    <property type="entry name" value="HIBYL-CoA-H"/>
</dbReference>
<accession>A0A8J4W050</accession>
<reference evidence="4" key="1">
    <citation type="submission" date="2020-03" db="EMBL/GenBank/DDBJ databases">
        <title>Castanea mollissima Vanexum genome sequencing.</title>
        <authorList>
            <person name="Staton M."/>
        </authorList>
    </citation>
    <scope>NUCLEOTIDE SEQUENCE</scope>
    <source>
        <tissue evidence="4">Leaf</tissue>
    </source>
</reference>
<comment type="pathway">
    <text evidence="2">Amino-acid degradation; L-valine degradation.</text>
</comment>
<dbReference type="GO" id="GO:0003860">
    <property type="term" value="F:3-hydroxyisobutyryl-CoA hydrolase activity"/>
    <property type="evidence" value="ECO:0007669"/>
    <property type="project" value="UniProtKB-UniRule"/>
</dbReference>
<dbReference type="EC" id="3.1.2.4" evidence="2"/>
<evidence type="ECO:0000256" key="1">
    <source>
        <dbReference type="ARBA" id="ARBA00022801"/>
    </source>
</evidence>
<name>A0A8J4W050_9ROSI</name>
<dbReference type="EMBL" id="JRKL02000766">
    <property type="protein sequence ID" value="KAF3968474.1"/>
    <property type="molecule type" value="Genomic_DNA"/>
</dbReference>
<comment type="similarity">
    <text evidence="2">Belongs to the enoyl-CoA hydratase/isomerase family.</text>
</comment>
<dbReference type="AlphaFoldDB" id="A0A8J4W050"/>
<protein>
    <recommendedName>
        <fullName evidence="2">3-hydroxyisobutyryl-CoA hydrolase</fullName>
        <shortName evidence="2">HIB-CoA hydrolase</shortName>
        <shortName evidence="2">HIBYL-CoA-H</shortName>
        <ecNumber evidence="2">3.1.2.4</ecNumber>
    </recommendedName>
    <alternativeName>
        <fullName evidence="2">3-hydroxyisobutyryl-coenzyme A hydrolase</fullName>
    </alternativeName>
</protein>